<dbReference type="InterPro" id="IPR020103">
    <property type="entry name" value="PsdUridine_synth_cat_dom_sf"/>
</dbReference>
<proteinExistence type="inferred from homology"/>
<sequence length="349" mass="40035">MCLSGQYIRESHRFLLRFSYLGTRYSGMQRLIPKDSATPERPTIQAVLETALNSSLRLQHPAVLKISSRTDSGVHATINTAHVDLLCKSGQNQLTEEIIVERVNKFLFKYKQDVILREVRRVPYWFHSRFCVQRRTYIYRIAIPRQCEGSGCAFRVPLEEKNHCFAVPLPLNIELMQTTCKLFEGFHDFVAFTNTTKDPKPTIRCINEFSFIPEDVSEREYLECGLVNFFSWWKFTVTARSFLYHQVRRMVGAVIAVGSGRVPMEEVSKMLSTKDTLTWNPRIVPAPAQGLHLLKVDYEPRMLDLNAVPPLWRITEKTLQTSRSTNVSATEGAKKIEDIATISEGRLAS</sequence>
<dbReference type="Gene3D" id="3.30.70.580">
    <property type="entry name" value="Pseudouridine synthase I, catalytic domain, N-terminal subdomain"/>
    <property type="match status" value="1"/>
</dbReference>
<dbReference type="OrthoDB" id="6477958at2759"/>
<comment type="similarity">
    <text evidence="1 4">Belongs to the tRNA pseudouridine synthase TruA family.</text>
</comment>
<dbReference type="FunCoup" id="A0A7M7JFD0">
    <property type="interactions" value="544"/>
</dbReference>
<dbReference type="EnsemblMetazoa" id="XM_022795252">
    <property type="protein sequence ID" value="XP_022650987"/>
    <property type="gene ID" value="LOC111246043"/>
</dbReference>
<dbReference type="RefSeq" id="XP_022650987.1">
    <property type="nucleotide sequence ID" value="XM_022795252.1"/>
</dbReference>
<evidence type="ECO:0000256" key="3">
    <source>
        <dbReference type="ARBA" id="ARBA00023235"/>
    </source>
</evidence>
<dbReference type="Proteomes" id="UP000594260">
    <property type="component" value="Unplaced"/>
</dbReference>
<protein>
    <recommendedName>
        <fullName evidence="4">tRNA pseudouridine synthase</fullName>
        <ecNumber evidence="4">5.4.99.12</ecNumber>
    </recommendedName>
</protein>
<reference evidence="6" key="1">
    <citation type="submission" date="2021-01" db="UniProtKB">
        <authorList>
            <consortium name="EnsemblMetazoa"/>
        </authorList>
    </citation>
    <scope>IDENTIFICATION</scope>
</reference>
<dbReference type="InterPro" id="IPR020095">
    <property type="entry name" value="PsdUridine_synth_TruA_C"/>
</dbReference>
<evidence type="ECO:0000256" key="1">
    <source>
        <dbReference type="ARBA" id="ARBA00009375"/>
    </source>
</evidence>
<evidence type="ECO:0000313" key="7">
    <source>
        <dbReference type="Proteomes" id="UP000594260"/>
    </source>
</evidence>
<evidence type="ECO:0000256" key="4">
    <source>
        <dbReference type="RuleBase" id="RU003792"/>
    </source>
</evidence>
<evidence type="ECO:0000256" key="2">
    <source>
        <dbReference type="ARBA" id="ARBA00022694"/>
    </source>
</evidence>
<feature type="domain" description="Pseudouridine synthase I TruA alpha/beta" evidence="5">
    <location>
        <begin position="180"/>
        <end position="299"/>
    </location>
</feature>
<dbReference type="HAMAP" id="MF_00171">
    <property type="entry name" value="TruA"/>
    <property type="match status" value="1"/>
</dbReference>
<dbReference type="EnsemblMetazoa" id="XM_022795251">
    <property type="protein sequence ID" value="XP_022650986"/>
    <property type="gene ID" value="LOC111246043"/>
</dbReference>
<dbReference type="Pfam" id="PF01416">
    <property type="entry name" value="PseudoU_synth_1"/>
    <property type="match status" value="1"/>
</dbReference>
<dbReference type="InterPro" id="IPR020094">
    <property type="entry name" value="TruA/RsuA/RluB/E/F_N"/>
</dbReference>
<dbReference type="InterPro" id="IPR001406">
    <property type="entry name" value="PsdUridine_synth_TruA"/>
</dbReference>
<keyword evidence="3 4" id="KW-0413">Isomerase</keyword>
<dbReference type="AlphaFoldDB" id="A0A7M7JFD0"/>
<dbReference type="GO" id="GO:0003723">
    <property type="term" value="F:RNA binding"/>
    <property type="evidence" value="ECO:0007669"/>
    <property type="project" value="InterPro"/>
</dbReference>
<name>A0A7M7JFD0_VARDE</name>
<keyword evidence="2 4" id="KW-0819">tRNA processing</keyword>
<keyword evidence="7" id="KW-1185">Reference proteome</keyword>
<dbReference type="InParanoid" id="A0A7M7JFD0"/>
<dbReference type="OMA" id="ADAFCHN"/>
<dbReference type="SUPFAM" id="SSF55120">
    <property type="entry name" value="Pseudouridine synthase"/>
    <property type="match status" value="1"/>
</dbReference>
<accession>A0A7M7JFD0</accession>
<evidence type="ECO:0000259" key="5">
    <source>
        <dbReference type="Pfam" id="PF01416"/>
    </source>
</evidence>
<dbReference type="InterPro" id="IPR020097">
    <property type="entry name" value="PsdUridine_synth_TruA_a/b_dom"/>
</dbReference>
<comment type="catalytic activity">
    <reaction evidence="4">
        <text>uridine(38/39/40) in tRNA = pseudouridine(38/39/40) in tRNA</text>
        <dbReference type="Rhea" id="RHEA:22376"/>
        <dbReference type="Rhea" id="RHEA-COMP:10085"/>
        <dbReference type="Rhea" id="RHEA-COMP:10087"/>
        <dbReference type="ChEBI" id="CHEBI:65314"/>
        <dbReference type="ChEBI" id="CHEBI:65315"/>
        <dbReference type="EC" id="5.4.99.12"/>
    </reaction>
</comment>
<dbReference type="GeneID" id="111246043"/>
<organism evidence="6 7">
    <name type="scientific">Varroa destructor</name>
    <name type="common">Honeybee mite</name>
    <dbReference type="NCBI Taxonomy" id="109461"/>
    <lineage>
        <taxon>Eukaryota</taxon>
        <taxon>Metazoa</taxon>
        <taxon>Ecdysozoa</taxon>
        <taxon>Arthropoda</taxon>
        <taxon>Chelicerata</taxon>
        <taxon>Arachnida</taxon>
        <taxon>Acari</taxon>
        <taxon>Parasitiformes</taxon>
        <taxon>Mesostigmata</taxon>
        <taxon>Gamasina</taxon>
        <taxon>Dermanyssoidea</taxon>
        <taxon>Varroidae</taxon>
        <taxon>Varroa</taxon>
    </lineage>
</organism>
<evidence type="ECO:0000313" key="6">
    <source>
        <dbReference type="EnsemblMetazoa" id="XP_022650987"/>
    </source>
</evidence>
<dbReference type="Gene3D" id="3.30.70.660">
    <property type="entry name" value="Pseudouridine synthase I, catalytic domain, C-terminal subdomain"/>
    <property type="match status" value="1"/>
</dbReference>
<dbReference type="CDD" id="cd02570">
    <property type="entry name" value="PseudoU_synth_EcTruA"/>
    <property type="match status" value="1"/>
</dbReference>
<dbReference type="RefSeq" id="XP_022650986.1">
    <property type="nucleotide sequence ID" value="XM_022795251.1"/>
</dbReference>
<dbReference type="EC" id="5.4.99.12" evidence="4"/>
<dbReference type="KEGG" id="vde:111246043"/>
<dbReference type="PANTHER" id="PTHR11142:SF0">
    <property type="entry name" value="TRNA PSEUDOURIDINE SYNTHASE-LIKE 1"/>
    <property type="match status" value="1"/>
</dbReference>
<dbReference type="GO" id="GO:0160147">
    <property type="term" value="F:tRNA pseudouridine(38-40) synthase activity"/>
    <property type="evidence" value="ECO:0007669"/>
    <property type="project" value="UniProtKB-EC"/>
</dbReference>
<dbReference type="PANTHER" id="PTHR11142">
    <property type="entry name" value="PSEUDOURIDYLATE SYNTHASE"/>
    <property type="match status" value="1"/>
</dbReference>
<dbReference type="GO" id="GO:0031119">
    <property type="term" value="P:tRNA pseudouridine synthesis"/>
    <property type="evidence" value="ECO:0007669"/>
    <property type="project" value="TreeGrafter"/>
</dbReference>